<dbReference type="SUPFAM" id="SSF109755">
    <property type="entry name" value="PhoU-like"/>
    <property type="match status" value="1"/>
</dbReference>
<evidence type="ECO:0000256" key="3">
    <source>
        <dbReference type="ARBA" id="ARBA00011738"/>
    </source>
</evidence>
<dbReference type="EMBL" id="JACHIW010000001">
    <property type="protein sequence ID" value="MBB5156903.1"/>
    <property type="molecule type" value="Genomic_DNA"/>
</dbReference>
<feature type="domain" description="PhoU" evidence="7">
    <location>
        <begin position="17"/>
        <end position="103"/>
    </location>
</feature>
<comment type="subcellular location">
    <subcellularLocation>
        <location evidence="1">Cytoplasm</location>
    </subcellularLocation>
</comment>
<protein>
    <submittedName>
        <fullName evidence="8">Phosphate transport system protein</fullName>
    </submittedName>
</protein>
<name>A0A840QHW7_9PSEU</name>
<evidence type="ECO:0000256" key="1">
    <source>
        <dbReference type="ARBA" id="ARBA00004496"/>
    </source>
</evidence>
<organism evidence="8 9">
    <name type="scientific">Saccharopolyspora phatthalungensis</name>
    <dbReference type="NCBI Taxonomy" id="664693"/>
    <lineage>
        <taxon>Bacteria</taxon>
        <taxon>Bacillati</taxon>
        <taxon>Actinomycetota</taxon>
        <taxon>Actinomycetes</taxon>
        <taxon>Pseudonocardiales</taxon>
        <taxon>Pseudonocardiaceae</taxon>
        <taxon>Saccharopolyspora</taxon>
    </lineage>
</organism>
<evidence type="ECO:0000259" key="7">
    <source>
        <dbReference type="Pfam" id="PF01895"/>
    </source>
</evidence>
<feature type="domain" description="PhoU" evidence="7">
    <location>
        <begin position="122"/>
        <end position="203"/>
    </location>
</feature>
<evidence type="ECO:0000256" key="6">
    <source>
        <dbReference type="ARBA" id="ARBA00022592"/>
    </source>
</evidence>
<dbReference type="PANTHER" id="PTHR42930">
    <property type="entry name" value="PHOSPHATE-SPECIFIC TRANSPORT SYSTEM ACCESSORY PROTEIN PHOU"/>
    <property type="match status" value="1"/>
</dbReference>
<reference evidence="8 9" key="1">
    <citation type="submission" date="2020-08" db="EMBL/GenBank/DDBJ databases">
        <title>Sequencing the genomes of 1000 actinobacteria strains.</title>
        <authorList>
            <person name="Klenk H.-P."/>
        </authorList>
    </citation>
    <scope>NUCLEOTIDE SEQUENCE [LARGE SCALE GENOMIC DNA]</scope>
    <source>
        <strain evidence="8 9">DSM 45584</strain>
    </source>
</reference>
<evidence type="ECO:0000313" key="8">
    <source>
        <dbReference type="EMBL" id="MBB5156903.1"/>
    </source>
</evidence>
<dbReference type="GO" id="GO:0030643">
    <property type="term" value="P:intracellular phosphate ion homeostasis"/>
    <property type="evidence" value="ECO:0007669"/>
    <property type="project" value="InterPro"/>
</dbReference>
<dbReference type="RefSeq" id="WP_184727943.1">
    <property type="nucleotide sequence ID" value="NZ_JACHIW010000001.1"/>
</dbReference>
<evidence type="ECO:0000313" key="9">
    <source>
        <dbReference type="Proteomes" id="UP000584374"/>
    </source>
</evidence>
<evidence type="ECO:0000256" key="2">
    <source>
        <dbReference type="ARBA" id="ARBA00008107"/>
    </source>
</evidence>
<keyword evidence="9" id="KW-1185">Reference proteome</keyword>
<dbReference type="PANTHER" id="PTHR42930:SF3">
    <property type="entry name" value="PHOSPHATE-SPECIFIC TRANSPORT SYSTEM ACCESSORY PROTEIN PHOU"/>
    <property type="match status" value="1"/>
</dbReference>
<dbReference type="AlphaFoldDB" id="A0A840QHW7"/>
<comment type="subunit">
    <text evidence="3">Homodimer.</text>
</comment>
<evidence type="ECO:0000256" key="5">
    <source>
        <dbReference type="ARBA" id="ARBA00022490"/>
    </source>
</evidence>
<sequence>MREEFYGELAQLADQLSNLSDMAAVAMRQATHAMLANDIVQAREVIAADINVDQAANECEEHAQSLLALQAPVATELRTILATLYCTSNIERMGDLAAHVASSVKFSHPKPAIPPELRGNFSELGQLTIGMAEHLRDLITGSAVGGFTELQRTDDTVDTLCADVLTTVTSQTWPHGVRMATNAALLVRFFERFADQAVDTARRLEFAATGILPR</sequence>
<dbReference type="InterPro" id="IPR028366">
    <property type="entry name" value="PhoU"/>
</dbReference>
<keyword evidence="5" id="KW-0963">Cytoplasm</keyword>
<keyword evidence="4" id="KW-0813">Transport</keyword>
<dbReference type="GO" id="GO:0005737">
    <property type="term" value="C:cytoplasm"/>
    <property type="evidence" value="ECO:0007669"/>
    <property type="project" value="UniProtKB-SubCell"/>
</dbReference>
<accession>A0A840QHW7</accession>
<dbReference type="Proteomes" id="UP000584374">
    <property type="component" value="Unassembled WGS sequence"/>
</dbReference>
<dbReference type="GO" id="GO:0006817">
    <property type="term" value="P:phosphate ion transport"/>
    <property type="evidence" value="ECO:0007669"/>
    <property type="project" value="UniProtKB-KW"/>
</dbReference>
<dbReference type="InterPro" id="IPR026022">
    <property type="entry name" value="PhoU_dom"/>
</dbReference>
<comment type="caution">
    <text evidence="8">The sequence shown here is derived from an EMBL/GenBank/DDBJ whole genome shotgun (WGS) entry which is preliminary data.</text>
</comment>
<proteinExistence type="inferred from homology"/>
<dbReference type="FunFam" id="1.20.58.220:FF:000004">
    <property type="entry name" value="Phosphate-specific transport system accessory protein PhoU"/>
    <property type="match status" value="1"/>
</dbReference>
<dbReference type="Pfam" id="PF01895">
    <property type="entry name" value="PhoU"/>
    <property type="match status" value="2"/>
</dbReference>
<comment type="similarity">
    <text evidence="2">Belongs to the PhoU family.</text>
</comment>
<dbReference type="Gene3D" id="1.20.58.220">
    <property type="entry name" value="Phosphate transport system protein phou homolog 2, domain 2"/>
    <property type="match status" value="1"/>
</dbReference>
<dbReference type="GO" id="GO:0045936">
    <property type="term" value="P:negative regulation of phosphate metabolic process"/>
    <property type="evidence" value="ECO:0007669"/>
    <property type="project" value="InterPro"/>
</dbReference>
<evidence type="ECO:0000256" key="4">
    <source>
        <dbReference type="ARBA" id="ARBA00022448"/>
    </source>
</evidence>
<dbReference type="InterPro" id="IPR038078">
    <property type="entry name" value="PhoU-like_sf"/>
</dbReference>
<gene>
    <name evidence="8" type="ORF">BJ970_004437</name>
</gene>
<keyword evidence="6" id="KW-0592">Phosphate transport</keyword>